<dbReference type="HOGENOM" id="CLU_1030072_0_0_0"/>
<feature type="compositionally biased region" description="Acidic residues" evidence="1">
    <location>
        <begin position="238"/>
        <end position="247"/>
    </location>
</feature>
<gene>
    <name evidence="2" type="ordered locus">Cagg_2946</name>
</gene>
<feature type="region of interest" description="Disordered" evidence="1">
    <location>
        <begin position="220"/>
        <end position="259"/>
    </location>
</feature>
<keyword evidence="3" id="KW-1185">Reference proteome</keyword>
<dbReference type="OrthoDB" id="151291at2"/>
<dbReference type="eggNOG" id="ENOG5033XCB">
    <property type="taxonomic scope" value="Bacteria"/>
</dbReference>
<evidence type="ECO:0000256" key="1">
    <source>
        <dbReference type="SAM" id="MobiDB-lite"/>
    </source>
</evidence>
<proteinExistence type="predicted"/>
<evidence type="ECO:0000313" key="3">
    <source>
        <dbReference type="Proteomes" id="UP000002508"/>
    </source>
</evidence>
<dbReference type="EMBL" id="CP001337">
    <property type="protein sequence ID" value="ACL25806.1"/>
    <property type="molecule type" value="Genomic_DNA"/>
</dbReference>
<dbReference type="RefSeq" id="WP_015941662.1">
    <property type="nucleotide sequence ID" value="NC_011831.1"/>
</dbReference>
<accession>B8G673</accession>
<protein>
    <submittedName>
        <fullName evidence="2">Uncharacterized protein</fullName>
    </submittedName>
</protein>
<name>B8G673_CHLAD</name>
<dbReference type="KEGG" id="cag:Cagg_2946"/>
<dbReference type="Proteomes" id="UP000002508">
    <property type="component" value="Chromosome"/>
</dbReference>
<dbReference type="STRING" id="326427.Cagg_2946"/>
<reference evidence="2" key="1">
    <citation type="submission" date="2008-12" db="EMBL/GenBank/DDBJ databases">
        <title>Complete sequence of Chloroflexus aggregans DSM 9485.</title>
        <authorList>
            <consortium name="US DOE Joint Genome Institute"/>
            <person name="Lucas S."/>
            <person name="Copeland A."/>
            <person name="Lapidus A."/>
            <person name="Glavina del Rio T."/>
            <person name="Dalin E."/>
            <person name="Tice H."/>
            <person name="Pitluck S."/>
            <person name="Foster B."/>
            <person name="Larimer F."/>
            <person name="Land M."/>
            <person name="Hauser L."/>
            <person name="Kyrpides N."/>
            <person name="Mikhailova N."/>
            <person name="Bryant D."/>
            <person name="Richardson P."/>
        </authorList>
    </citation>
    <scope>NUCLEOTIDE SEQUENCE</scope>
    <source>
        <strain evidence="2">DSM 9485</strain>
    </source>
</reference>
<sequence>MAVSYARVRLTTEDDRRYRAYVEKFKLQRKNQKAIRPPRQRDIFGGQAEVALRDWLATQVSLDERRILEYEERRNRTAQIKYRELDALAIVDGVAWVFEIKASRTASALRRAVAQLNETRQILHLLFHRVGVTILLVDTGIPADSAAADALMQSDRPPPRRPEPLAEVLTALPQLQIIDTLTARSAGDDQVNLMLFSVDDIIALVGAENLALNWEEDDLYDELDDEPPPATTLFASSGDDDDNDDDNPLAAALRKAGLR</sequence>
<evidence type="ECO:0000313" key="2">
    <source>
        <dbReference type="EMBL" id="ACL25806.1"/>
    </source>
</evidence>
<organism evidence="2 3">
    <name type="scientific">Chloroflexus aggregans (strain MD-66 / DSM 9485)</name>
    <dbReference type="NCBI Taxonomy" id="326427"/>
    <lineage>
        <taxon>Bacteria</taxon>
        <taxon>Bacillati</taxon>
        <taxon>Chloroflexota</taxon>
        <taxon>Chloroflexia</taxon>
        <taxon>Chloroflexales</taxon>
        <taxon>Chloroflexineae</taxon>
        <taxon>Chloroflexaceae</taxon>
        <taxon>Chloroflexus</taxon>
    </lineage>
</organism>
<dbReference type="AlphaFoldDB" id="B8G673"/>